<evidence type="ECO:0000256" key="1">
    <source>
        <dbReference type="SAM" id="Phobius"/>
    </source>
</evidence>
<dbReference type="EMBL" id="APAU02000036">
    <property type="protein sequence ID" value="EUB59982.1"/>
    <property type="molecule type" value="Genomic_DNA"/>
</dbReference>
<name>W6UNV2_ECHGR</name>
<sequence>MAKTQSGPSSKPRVKRPTYYTNSPNLVLSMDTSKQLPSLPFVNFAGLLCTFRIKIIKYSRLVTISRFNMPYKYSPVAHYTRVWKFGFLITDCGLDSTHLDISAVKIVRFLFFHLITCGFNFLSNKKVKMISGLNNFAVYLCNNCLTFSIFAASLTIKFFAQGITTRSHHSSVLAIILQSGYNFCTIFFNFDA</sequence>
<dbReference type="CTD" id="36340858"/>
<feature type="transmembrane region" description="Helical" evidence="1">
    <location>
        <begin position="106"/>
        <end position="124"/>
    </location>
</feature>
<evidence type="ECO:0000313" key="2">
    <source>
        <dbReference type="EMBL" id="EUB59982.1"/>
    </source>
</evidence>
<comment type="caution">
    <text evidence="2">The sequence shown here is derived from an EMBL/GenBank/DDBJ whole genome shotgun (WGS) entry which is preliminary data.</text>
</comment>
<dbReference type="AlphaFoldDB" id="W6UNV2"/>
<accession>W6UNV2</accession>
<feature type="transmembrane region" description="Helical" evidence="1">
    <location>
        <begin position="172"/>
        <end position="190"/>
    </location>
</feature>
<dbReference type="RefSeq" id="XP_024351178.1">
    <property type="nucleotide sequence ID" value="XM_024494392.1"/>
</dbReference>
<gene>
    <name evidence="2" type="ORF">EGR_05143</name>
</gene>
<dbReference type="KEGG" id="egl:EGR_05143"/>
<dbReference type="GeneID" id="36340858"/>
<feature type="transmembrane region" description="Helical" evidence="1">
    <location>
        <begin position="136"/>
        <end position="160"/>
    </location>
</feature>
<dbReference type="Proteomes" id="UP000019149">
    <property type="component" value="Unassembled WGS sequence"/>
</dbReference>
<protein>
    <submittedName>
        <fullName evidence="2">Uncharacterized protein</fullName>
    </submittedName>
</protein>
<keyword evidence="1" id="KW-0472">Membrane</keyword>
<keyword evidence="1" id="KW-1133">Transmembrane helix</keyword>
<proteinExistence type="predicted"/>
<reference evidence="2 3" key="1">
    <citation type="journal article" date="2013" name="Nat. Genet.">
        <title>The genome of the hydatid tapeworm Echinococcus granulosus.</title>
        <authorList>
            <person name="Zheng H."/>
            <person name="Zhang W."/>
            <person name="Zhang L."/>
            <person name="Zhang Z."/>
            <person name="Li J."/>
            <person name="Lu G."/>
            <person name="Zhu Y."/>
            <person name="Wang Y."/>
            <person name="Huang Y."/>
            <person name="Liu J."/>
            <person name="Kang H."/>
            <person name="Chen J."/>
            <person name="Wang L."/>
            <person name="Chen A."/>
            <person name="Yu S."/>
            <person name="Gao Z."/>
            <person name="Jin L."/>
            <person name="Gu W."/>
            <person name="Wang Z."/>
            <person name="Zhao L."/>
            <person name="Shi B."/>
            <person name="Wen H."/>
            <person name="Lin R."/>
            <person name="Jones M.K."/>
            <person name="Brejova B."/>
            <person name="Vinar T."/>
            <person name="Zhao G."/>
            <person name="McManus D.P."/>
            <person name="Chen Z."/>
            <person name="Zhou Y."/>
            <person name="Wang S."/>
        </authorList>
    </citation>
    <scope>NUCLEOTIDE SEQUENCE [LARGE SCALE GENOMIC DNA]</scope>
</reference>
<keyword evidence="3" id="KW-1185">Reference proteome</keyword>
<organism evidence="2 3">
    <name type="scientific">Echinococcus granulosus</name>
    <name type="common">Hydatid tapeworm</name>
    <dbReference type="NCBI Taxonomy" id="6210"/>
    <lineage>
        <taxon>Eukaryota</taxon>
        <taxon>Metazoa</taxon>
        <taxon>Spiralia</taxon>
        <taxon>Lophotrochozoa</taxon>
        <taxon>Platyhelminthes</taxon>
        <taxon>Cestoda</taxon>
        <taxon>Eucestoda</taxon>
        <taxon>Cyclophyllidea</taxon>
        <taxon>Taeniidae</taxon>
        <taxon>Echinococcus</taxon>
        <taxon>Echinococcus granulosus group</taxon>
    </lineage>
</organism>
<evidence type="ECO:0000313" key="3">
    <source>
        <dbReference type="Proteomes" id="UP000019149"/>
    </source>
</evidence>
<keyword evidence="1" id="KW-0812">Transmembrane</keyword>